<keyword evidence="7 9" id="KW-0906">Nuclear pore complex</keyword>
<evidence type="ECO:0000313" key="13">
    <source>
        <dbReference type="RefSeq" id="XP_065675985.1"/>
    </source>
</evidence>
<dbReference type="SUPFAM" id="SSF54928">
    <property type="entry name" value="RNA-binding domain, RBD"/>
    <property type="match status" value="1"/>
</dbReference>
<feature type="compositionally biased region" description="Polar residues" evidence="10">
    <location>
        <begin position="110"/>
        <end position="128"/>
    </location>
</feature>
<feature type="compositionally biased region" description="Low complexity" evidence="10">
    <location>
        <begin position="21"/>
        <end position="36"/>
    </location>
</feature>
<comment type="subcellular location">
    <subcellularLocation>
        <location evidence="1 9">Nucleus</location>
        <location evidence="1 9">Nuclear pore complex</location>
    </subcellularLocation>
</comment>
<evidence type="ECO:0000256" key="5">
    <source>
        <dbReference type="ARBA" id="ARBA00022927"/>
    </source>
</evidence>
<dbReference type="GeneID" id="100212199"/>
<comment type="function">
    <text evidence="9">Functions as a component of the nuclear pore complex (NPC).</text>
</comment>
<dbReference type="Gene3D" id="3.30.70.330">
    <property type="match status" value="1"/>
</dbReference>
<dbReference type="Pfam" id="PF05172">
    <property type="entry name" value="RRM_Nup35"/>
    <property type="match status" value="1"/>
</dbReference>
<evidence type="ECO:0000256" key="9">
    <source>
        <dbReference type="PIRNR" id="PIRNR038119"/>
    </source>
</evidence>
<proteinExistence type="inferred from homology"/>
<feature type="region of interest" description="Disordered" evidence="10">
    <location>
        <begin position="105"/>
        <end position="128"/>
    </location>
</feature>
<keyword evidence="4 9" id="KW-0509">mRNA transport</keyword>
<keyword evidence="12" id="KW-1185">Reference proteome</keyword>
<evidence type="ECO:0000256" key="4">
    <source>
        <dbReference type="ARBA" id="ARBA00022816"/>
    </source>
</evidence>
<reference evidence="13" key="1">
    <citation type="submission" date="2025-08" db="UniProtKB">
        <authorList>
            <consortium name="RefSeq"/>
        </authorList>
    </citation>
    <scope>IDENTIFICATION</scope>
</reference>
<keyword evidence="6 9" id="KW-0811">Translocation</keyword>
<dbReference type="RefSeq" id="XP_065675985.1">
    <property type="nucleotide sequence ID" value="XM_065819913.1"/>
</dbReference>
<gene>
    <name evidence="13" type="primary">LOC100212199</name>
</gene>
<evidence type="ECO:0000256" key="2">
    <source>
        <dbReference type="ARBA" id="ARBA00009454"/>
    </source>
</evidence>
<feature type="compositionally biased region" description="Polar residues" evidence="10">
    <location>
        <begin position="46"/>
        <end position="62"/>
    </location>
</feature>
<dbReference type="PIRSF" id="PIRSF038119">
    <property type="entry name" value="Nucleoporin_NUP53"/>
    <property type="match status" value="1"/>
</dbReference>
<keyword evidence="3 9" id="KW-0813">Transport</keyword>
<comment type="similarity">
    <text evidence="2 9">Belongs to the Nup35 family.</text>
</comment>
<evidence type="ECO:0000313" key="12">
    <source>
        <dbReference type="Proteomes" id="UP001652625"/>
    </source>
</evidence>
<evidence type="ECO:0000256" key="6">
    <source>
        <dbReference type="ARBA" id="ARBA00023010"/>
    </source>
</evidence>
<evidence type="ECO:0000256" key="8">
    <source>
        <dbReference type="ARBA" id="ARBA00023242"/>
    </source>
</evidence>
<feature type="region of interest" description="Disordered" evidence="10">
    <location>
        <begin position="18"/>
        <end position="62"/>
    </location>
</feature>
<dbReference type="PANTHER" id="PTHR21527:SF6">
    <property type="entry name" value="NUCLEOPORIN NUP35"/>
    <property type="match status" value="1"/>
</dbReference>
<dbReference type="PANTHER" id="PTHR21527">
    <property type="entry name" value="NUCLEOPORIN NUP35"/>
    <property type="match status" value="1"/>
</dbReference>
<accession>A0ABM4DN37</accession>
<name>A0ABM4DN37_HYDVU</name>
<dbReference type="PROSITE" id="PS51472">
    <property type="entry name" value="RRM_NUP35"/>
    <property type="match status" value="1"/>
</dbReference>
<keyword evidence="5 9" id="KW-0653">Protein transport</keyword>
<evidence type="ECO:0000256" key="3">
    <source>
        <dbReference type="ARBA" id="ARBA00022448"/>
    </source>
</evidence>
<organism evidence="12 13">
    <name type="scientific">Hydra vulgaris</name>
    <name type="common">Hydra</name>
    <name type="synonym">Hydra attenuata</name>
    <dbReference type="NCBI Taxonomy" id="6087"/>
    <lineage>
        <taxon>Eukaryota</taxon>
        <taxon>Metazoa</taxon>
        <taxon>Cnidaria</taxon>
        <taxon>Hydrozoa</taxon>
        <taxon>Hydroidolina</taxon>
        <taxon>Anthoathecata</taxon>
        <taxon>Aplanulata</taxon>
        <taxon>Hydridae</taxon>
        <taxon>Hydra</taxon>
    </lineage>
</organism>
<sequence length="329" mass="36518">MTATPLQMQSFQNQQKNYLYNSPNIPPNNRNSVPSSPFLPGYLFGNSPQPGNSQTNSGGYSNNQRFVSTATSLGSGQGFSFSSPDLQKYQPQQTHLRHSLLKEGAPPTESLFTPLSGSPENLMETETTYREFQSPSELFLTPSNQSFNKSLFPTSHDFIPQSPAQIDPFYSQEDVINSDDIIDDTAVTVFGFPPAASSYILQEFSQYGTIEKYEMHNVGNWLHIKYQTRIQAKKALSKNGKQYAQRIMVGVLPCIKKQIGVDGDLTSASSLNISTNTPNKLINNKPSTMRQLSSRNASGTSTTEFFTKDITPQKKDSVVSKALDYVFGW</sequence>
<dbReference type="InterPro" id="IPR035979">
    <property type="entry name" value="RBD_domain_sf"/>
</dbReference>
<keyword evidence="8 9" id="KW-0539">Nucleus</keyword>
<dbReference type="InterPro" id="IPR012677">
    <property type="entry name" value="Nucleotide-bd_a/b_plait_sf"/>
</dbReference>
<protein>
    <recommendedName>
        <fullName evidence="9">Nucleoporin NUP53</fullName>
    </recommendedName>
</protein>
<evidence type="ECO:0000256" key="1">
    <source>
        <dbReference type="ARBA" id="ARBA00004567"/>
    </source>
</evidence>
<dbReference type="Proteomes" id="UP001652625">
    <property type="component" value="Chromosome 15"/>
</dbReference>
<evidence type="ECO:0000259" key="11">
    <source>
        <dbReference type="PROSITE" id="PS51472"/>
    </source>
</evidence>
<dbReference type="InterPro" id="IPR007846">
    <property type="entry name" value="RRM_NUP35_dom"/>
</dbReference>
<dbReference type="InterPro" id="IPR017389">
    <property type="entry name" value="Nucleoporin_NUP53"/>
</dbReference>
<evidence type="ECO:0000256" key="7">
    <source>
        <dbReference type="ARBA" id="ARBA00023132"/>
    </source>
</evidence>
<feature type="domain" description="RRM Nup35-type" evidence="11">
    <location>
        <begin position="181"/>
        <end position="261"/>
    </location>
</feature>
<evidence type="ECO:0000256" key="10">
    <source>
        <dbReference type="SAM" id="MobiDB-lite"/>
    </source>
</evidence>